<protein>
    <submittedName>
        <fullName evidence="1">DUF1484 family protein</fullName>
    </submittedName>
</protein>
<dbReference type="Proteomes" id="UP001216674">
    <property type="component" value="Unassembled WGS sequence"/>
</dbReference>
<proteinExistence type="predicted"/>
<organism evidence="1 2">
    <name type="scientific">Cupriavidus basilensis</name>
    <dbReference type="NCBI Taxonomy" id="68895"/>
    <lineage>
        <taxon>Bacteria</taxon>
        <taxon>Pseudomonadati</taxon>
        <taxon>Pseudomonadota</taxon>
        <taxon>Betaproteobacteria</taxon>
        <taxon>Burkholderiales</taxon>
        <taxon>Burkholderiaceae</taxon>
        <taxon>Cupriavidus</taxon>
    </lineage>
</organism>
<gene>
    <name evidence="1" type="ORF">P3W85_12145</name>
</gene>
<name>A0ABT6AM56_9BURK</name>
<reference evidence="1 2" key="1">
    <citation type="submission" date="2023-03" db="EMBL/GenBank/DDBJ databases">
        <title>Draft assemblies of triclosan tolerant bacteria isolated from returned activated sludge.</title>
        <authorList>
            <person name="Van Hamelsveld S."/>
        </authorList>
    </citation>
    <scope>NUCLEOTIDE SEQUENCE [LARGE SCALE GENOMIC DNA]</scope>
    <source>
        <strain evidence="1 2">GW210010_S58</strain>
    </source>
</reference>
<accession>A0ABT6AM56</accession>
<dbReference type="Pfam" id="PF07363">
    <property type="entry name" value="DUF1484"/>
    <property type="match status" value="1"/>
</dbReference>
<dbReference type="RefSeq" id="WP_276264970.1">
    <property type="nucleotide sequence ID" value="NZ_JARJLM010000208.1"/>
</dbReference>
<dbReference type="InterPro" id="IPR009957">
    <property type="entry name" value="DUF1484"/>
</dbReference>
<keyword evidence="2" id="KW-1185">Reference proteome</keyword>
<sequence>MDKHAGSSRPQAGLEQRYLIAELGPLIRADEPHAMVRAAEIVNQLEACGDHVRNTAMESCDELLRVSAGIGLMLTLLDQSSTASADDGGRHCILTLLKCQLDRAVDDLQRLF</sequence>
<evidence type="ECO:0000313" key="1">
    <source>
        <dbReference type="EMBL" id="MDF3833693.1"/>
    </source>
</evidence>
<evidence type="ECO:0000313" key="2">
    <source>
        <dbReference type="Proteomes" id="UP001216674"/>
    </source>
</evidence>
<dbReference type="EMBL" id="JARJLM010000208">
    <property type="protein sequence ID" value="MDF3833693.1"/>
    <property type="molecule type" value="Genomic_DNA"/>
</dbReference>
<comment type="caution">
    <text evidence="1">The sequence shown here is derived from an EMBL/GenBank/DDBJ whole genome shotgun (WGS) entry which is preliminary data.</text>
</comment>